<organism evidence="1 2">
    <name type="scientific">Breznakia pachnodae</name>
    <dbReference type="NCBI Taxonomy" id="265178"/>
    <lineage>
        <taxon>Bacteria</taxon>
        <taxon>Bacillati</taxon>
        <taxon>Bacillota</taxon>
        <taxon>Erysipelotrichia</taxon>
        <taxon>Erysipelotrichales</taxon>
        <taxon>Erysipelotrichaceae</taxon>
        <taxon>Breznakia</taxon>
    </lineage>
</organism>
<comment type="caution">
    <text evidence="1">The sequence shown here is derived from an EMBL/GenBank/DDBJ whole genome shotgun (WGS) entry which is preliminary data.</text>
</comment>
<accession>A0ABU0E8Q6</accession>
<name>A0ABU0E8Q6_9FIRM</name>
<keyword evidence="2" id="KW-1185">Reference proteome</keyword>
<protein>
    <submittedName>
        <fullName evidence="1">Uncharacterized protein</fullName>
    </submittedName>
</protein>
<evidence type="ECO:0000313" key="1">
    <source>
        <dbReference type="EMBL" id="MDQ0363282.1"/>
    </source>
</evidence>
<gene>
    <name evidence="1" type="ORF">J2S15_004047</name>
</gene>
<dbReference type="Proteomes" id="UP001230220">
    <property type="component" value="Unassembled WGS sequence"/>
</dbReference>
<evidence type="ECO:0000313" key="2">
    <source>
        <dbReference type="Proteomes" id="UP001230220"/>
    </source>
</evidence>
<reference evidence="1 2" key="1">
    <citation type="submission" date="2023-07" db="EMBL/GenBank/DDBJ databases">
        <title>Genomic Encyclopedia of Type Strains, Phase IV (KMG-IV): sequencing the most valuable type-strain genomes for metagenomic binning, comparative biology and taxonomic classification.</title>
        <authorList>
            <person name="Goeker M."/>
        </authorList>
    </citation>
    <scope>NUCLEOTIDE SEQUENCE [LARGE SCALE GENOMIC DNA]</scope>
    <source>
        <strain evidence="1 2">DSM 16784</strain>
    </source>
</reference>
<sequence length="48" mass="5201">MKFVSVAVLAEDDLEKCVDYTFDLCRPAHFNSNAISVATAVSYATCIA</sequence>
<dbReference type="EMBL" id="JAUSUR010000011">
    <property type="protein sequence ID" value="MDQ0363282.1"/>
    <property type="molecule type" value="Genomic_DNA"/>
</dbReference>
<proteinExistence type="predicted"/>
<dbReference type="RefSeq" id="WP_307412182.1">
    <property type="nucleotide sequence ID" value="NZ_JAUSUR010000011.1"/>
</dbReference>